<dbReference type="Proteomes" id="UP000509510">
    <property type="component" value="Chromosome I"/>
</dbReference>
<gene>
    <name evidence="2" type="ORF">TRUGW13939_00598</name>
</gene>
<keyword evidence="1" id="KW-0175">Coiled coil</keyword>
<accession>A0A7H8QHQ6</accession>
<sequence length="89" mass="10699">MAHNDTNNNNDTTEEFEQIMDRVDRQQAVVSQQARRLQEELNEFRADAEHKMKQLIAKQHAWEDEFLAFLDLLDELKRFTDQHEQQQQA</sequence>
<evidence type="ECO:0000313" key="3">
    <source>
        <dbReference type="Proteomes" id="UP000509510"/>
    </source>
</evidence>
<evidence type="ECO:0000313" key="2">
    <source>
        <dbReference type="EMBL" id="QKX53519.1"/>
    </source>
</evidence>
<protein>
    <submittedName>
        <fullName evidence="2">Uncharacterized protein</fullName>
    </submittedName>
</protein>
<dbReference type="AlphaFoldDB" id="A0A7H8QHQ6"/>
<name>A0A7H8QHQ6_TALRU</name>
<evidence type="ECO:0000256" key="1">
    <source>
        <dbReference type="SAM" id="Coils"/>
    </source>
</evidence>
<proteinExistence type="predicted"/>
<keyword evidence="3" id="KW-1185">Reference proteome</keyword>
<dbReference type="KEGG" id="trg:TRUGW13939_00598"/>
<organism evidence="2 3">
    <name type="scientific">Talaromyces rugulosus</name>
    <name type="common">Penicillium rugulosum</name>
    <dbReference type="NCBI Taxonomy" id="121627"/>
    <lineage>
        <taxon>Eukaryota</taxon>
        <taxon>Fungi</taxon>
        <taxon>Dikarya</taxon>
        <taxon>Ascomycota</taxon>
        <taxon>Pezizomycotina</taxon>
        <taxon>Eurotiomycetes</taxon>
        <taxon>Eurotiomycetidae</taxon>
        <taxon>Eurotiales</taxon>
        <taxon>Trichocomaceae</taxon>
        <taxon>Talaromyces</taxon>
        <taxon>Talaromyces sect. Islandici</taxon>
    </lineage>
</organism>
<dbReference type="EMBL" id="CP055898">
    <property type="protein sequence ID" value="QKX53519.1"/>
    <property type="molecule type" value="Genomic_DNA"/>
</dbReference>
<reference evidence="3" key="1">
    <citation type="submission" date="2020-06" db="EMBL/GenBank/DDBJ databases">
        <title>A chromosome-scale genome assembly of Talaromyces rugulosus W13939.</title>
        <authorList>
            <person name="Wang B."/>
            <person name="Guo L."/>
            <person name="Ye K."/>
            <person name="Wang L."/>
        </authorList>
    </citation>
    <scope>NUCLEOTIDE SEQUENCE [LARGE SCALE GENOMIC DNA]</scope>
    <source>
        <strain evidence="3">W13939</strain>
    </source>
</reference>
<feature type="coiled-coil region" evidence="1">
    <location>
        <begin position="20"/>
        <end position="65"/>
    </location>
</feature>
<dbReference type="GeneID" id="55988111"/>
<dbReference type="RefSeq" id="XP_035339698.1">
    <property type="nucleotide sequence ID" value="XM_035483805.1"/>
</dbReference>